<dbReference type="EMBL" id="FNUT01000005">
    <property type="protein sequence ID" value="SEG12779.1"/>
    <property type="molecule type" value="Genomic_DNA"/>
</dbReference>
<gene>
    <name evidence="4" type="ORF">SAMN05421877_10549</name>
</gene>
<keyword evidence="2 3" id="KW-0040">ANK repeat</keyword>
<evidence type="ECO:0000256" key="1">
    <source>
        <dbReference type="ARBA" id="ARBA00022737"/>
    </source>
</evidence>
<organism evidence="4 5">
    <name type="scientific">Sphingobacterium lactis</name>
    <dbReference type="NCBI Taxonomy" id="797291"/>
    <lineage>
        <taxon>Bacteria</taxon>
        <taxon>Pseudomonadati</taxon>
        <taxon>Bacteroidota</taxon>
        <taxon>Sphingobacteriia</taxon>
        <taxon>Sphingobacteriales</taxon>
        <taxon>Sphingobacteriaceae</taxon>
        <taxon>Sphingobacterium</taxon>
    </lineage>
</organism>
<evidence type="ECO:0000313" key="4">
    <source>
        <dbReference type="EMBL" id="SEG12779.1"/>
    </source>
</evidence>
<evidence type="ECO:0000313" key="5">
    <source>
        <dbReference type="Proteomes" id="UP000236731"/>
    </source>
</evidence>
<feature type="repeat" description="ANK" evidence="3">
    <location>
        <begin position="93"/>
        <end position="125"/>
    </location>
</feature>
<keyword evidence="1" id="KW-0677">Repeat</keyword>
<dbReference type="RefSeq" id="WP_103905974.1">
    <property type="nucleotide sequence ID" value="NZ_CP049246.1"/>
</dbReference>
<dbReference type="SUPFAM" id="SSF48403">
    <property type="entry name" value="Ankyrin repeat"/>
    <property type="match status" value="1"/>
</dbReference>
<dbReference type="PROSITE" id="PS50088">
    <property type="entry name" value="ANK_REPEAT"/>
    <property type="match status" value="3"/>
</dbReference>
<accession>A0A1H5XLY5</accession>
<dbReference type="PANTHER" id="PTHR24198">
    <property type="entry name" value="ANKYRIN REPEAT AND PROTEIN KINASE DOMAIN-CONTAINING PROTEIN"/>
    <property type="match status" value="1"/>
</dbReference>
<dbReference type="PROSITE" id="PS50297">
    <property type="entry name" value="ANK_REP_REGION"/>
    <property type="match status" value="2"/>
</dbReference>
<evidence type="ECO:0000256" key="3">
    <source>
        <dbReference type="PROSITE-ProRule" id="PRU00023"/>
    </source>
</evidence>
<keyword evidence="5" id="KW-1185">Reference proteome</keyword>
<protein>
    <submittedName>
        <fullName evidence="4">Ankyrin repeat</fullName>
    </submittedName>
</protein>
<dbReference type="Pfam" id="PF12796">
    <property type="entry name" value="Ank_2"/>
    <property type="match status" value="1"/>
</dbReference>
<dbReference type="AlphaFoldDB" id="A0A1H5XLY5"/>
<dbReference type="InterPro" id="IPR036770">
    <property type="entry name" value="Ankyrin_rpt-contain_sf"/>
</dbReference>
<dbReference type="Proteomes" id="UP000236731">
    <property type="component" value="Unassembled WGS sequence"/>
</dbReference>
<evidence type="ECO:0000256" key="2">
    <source>
        <dbReference type="ARBA" id="ARBA00023043"/>
    </source>
</evidence>
<dbReference type="Pfam" id="PF00023">
    <property type="entry name" value="Ank"/>
    <property type="match status" value="1"/>
</dbReference>
<dbReference type="InterPro" id="IPR002110">
    <property type="entry name" value="Ankyrin_rpt"/>
</dbReference>
<name>A0A1H5XLY5_9SPHI</name>
<sequence length="218" mass="24204">MSLTVLEEYIETGNHQDLDLLLNQNPELLRENTSHDISPLLLACYYHKPQIIQVMLKYLKNITIHEACAAGLTQQVQFMVEQKPEVINELSSHGFYPLGIAAHFGKEDIVRILLRNHANPNSSSQNGFQVFPLHAALGNQQDTIAKMLIEAGAEVNVVQSSRITPLHIAAQYGNIDMIIILLENGANIAIQTDQGQTASDLAADRGFKEIAEILRVEQ</sequence>
<reference evidence="5" key="1">
    <citation type="submission" date="2016-10" db="EMBL/GenBank/DDBJ databases">
        <authorList>
            <person name="Varghese N."/>
            <person name="Submissions S."/>
        </authorList>
    </citation>
    <scope>NUCLEOTIDE SEQUENCE [LARGE SCALE GENOMIC DNA]</scope>
    <source>
        <strain evidence="5">DSM 22361</strain>
    </source>
</reference>
<dbReference type="SMART" id="SM00248">
    <property type="entry name" value="ANK"/>
    <property type="match status" value="5"/>
</dbReference>
<dbReference type="Gene3D" id="1.25.40.20">
    <property type="entry name" value="Ankyrin repeat-containing domain"/>
    <property type="match status" value="1"/>
</dbReference>
<dbReference type="PANTHER" id="PTHR24198:SF165">
    <property type="entry name" value="ANKYRIN REPEAT-CONTAINING PROTEIN-RELATED"/>
    <property type="match status" value="1"/>
</dbReference>
<dbReference type="OrthoDB" id="5657095at2"/>
<feature type="repeat" description="ANK" evidence="3">
    <location>
        <begin position="161"/>
        <end position="193"/>
    </location>
</feature>
<proteinExistence type="predicted"/>
<feature type="repeat" description="ANK" evidence="3">
    <location>
        <begin position="132"/>
        <end position="160"/>
    </location>
</feature>